<evidence type="ECO:0000259" key="5">
    <source>
        <dbReference type="Pfam" id="PF17763"/>
    </source>
</evidence>
<dbReference type="PIRSF" id="PIRSF001220">
    <property type="entry name" value="L-ASNase_gatD"/>
    <property type="match status" value="1"/>
</dbReference>
<dbReference type="Gene3D" id="3.40.50.40">
    <property type="match status" value="1"/>
</dbReference>
<accession>A0A8J3WJD8</accession>
<proteinExistence type="inferred from homology"/>
<dbReference type="Proteomes" id="UP000619788">
    <property type="component" value="Unassembled WGS sequence"/>
</dbReference>
<dbReference type="Pfam" id="PF17763">
    <property type="entry name" value="Asparaginase_C"/>
    <property type="match status" value="1"/>
</dbReference>
<evidence type="ECO:0000256" key="3">
    <source>
        <dbReference type="PIRSR" id="PIRSR001220-2"/>
    </source>
</evidence>
<feature type="domain" description="Asparaginase/glutaminase C-terminal" evidence="5">
    <location>
        <begin position="208"/>
        <end position="321"/>
    </location>
</feature>
<dbReference type="PIRSF" id="PIRSF500176">
    <property type="entry name" value="L_ASNase"/>
    <property type="match status" value="1"/>
</dbReference>
<dbReference type="Gene3D" id="3.40.50.1170">
    <property type="entry name" value="L-asparaginase, N-terminal domain"/>
    <property type="match status" value="1"/>
</dbReference>
<dbReference type="PANTHER" id="PTHR11707">
    <property type="entry name" value="L-ASPARAGINASE"/>
    <property type="match status" value="1"/>
</dbReference>
<dbReference type="Pfam" id="PF00710">
    <property type="entry name" value="Asparaginase"/>
    <property type="match status" value="1"/>
</dbReference>
<dbReference type="PRINTS" id="PR00139">
    <property type="entry name" value="ASNGLNASE"/>
</dbReference>
<sequence length="324" mass="33418">MVKRVLMLATGDVMSYSRDPGFPGVATGAELLETIPDGALPAEVTVEDVMTGPSWDMTPSTMLQLARRARSAILDDGFDGVVITHGTDILEETAFLVDLMAGEAASRGGIVLTGAMRCLDELSSDGPRNLASAVTAAAHPALRGVGAVACLNDELHAARWVTHVDAVSLSAFSSAPHPVLGHVSGGRVVIEAAPPPRPPHRAGEPETDVALIKTYPEIDPVLLTAIVDAGARGIVLEGTGAGNVPVGLLTTINELTDWGVPVVVASRCRTATTPLEELEFGLGLAAKVGAIGARGLAPAKARVALMVALGSGGPKAVREWFDRL</sequence>
<evidence type="ECO:0000256" key="1">
    <source>
        <dbReference type="ARBA" id="ARBA00010518"/>
    </source>
</evidence>
<dbReference type="GO" id="GO:0006528">
    <property type="term" value="P:asparagine metabolic process"/>
    <property type="evidence" value="ECO:0007669"/>
    <property type="project" value="InterPro"/>
</dbReference>
<dbReference type="GO" id="GO:0004067">
    <property type="term" value="F:asparaginase activity"/>
    <property type="evidence" value="ECO:0007669"/>
    <property type="project" value="UniProtKB-UniRule"/>
</dbReference>
<dbReference type="CDD" id="cd08964">
    <property type="entry name" value="L-asparaginase_II"/>
    <property type="match status" value="1"/>
</dbReference>
<dbReference type="InterPro" id="IPR036152">
    <property type="entry name" value="Asp/glu_Ase-like_sf"/>
</dbReference>
<dbReference type="InterPro" id="IPR027473">
    <property type="entry name" value="L-asparaginase_C"/>
</dbReference>
<dbReference type="PANTHER" id="PTHR11707:SF28">
    <property type="entry name" value="60 KDA LYSOPHOSPHOLIPASE"/>
    <property type="match status" value="1"/>
</dbReference>
<dbReference type="PROSITE" id="PS51732">
    <property type="entry name" value="ASN_GLN_ASE_3"/>
    <property type="match status" value="1"/>
</dbReference>
<dbReference type="InterPro" id="IPR040919">
    <property type="entry name" value="Asparaginase_C"/>
</dbReference>
<dbReference type="SUPFAM" id="SSF53774">
    <property type="entry name" value="Glutaminase/Asparaginase"/>
    <property type="match status" value="1"/>
</dbReference>
<gene>
    <name evidence="6" type="ORF">Psi01_12170</name>
</gene>
<dbReference type="AlphaFoldDB" id="A0A8J3WJD8"/>
<keyword evidence="7" id="KW-1185">Reference proteome</keyword>
<organism evidence="6 7">
    <name type="scientific">Planobispora siamensis</name>
    <dbReference type="NCBI Taxonomy" id="936338"/>
    <lineage>
        <taxon>Bacteria</taxon>
        <taxon>Bacillati</taxon>
        <taxon>Actinomycetota</taxon>
        <taxon>Actinomycetes</taxon>
        <taxon>Streptosporangiales</taxon>
        <taxon>Streptosporangiaceae</taxon>
        <taxon>Planobispora</taxon>
    </lineage>
</organism>
<comment type="caution">
    <text evidence="6">The sequence shown here is derived from an EMBL/GenBank/DDBJ whole genome shotgun (WGS) entry which is preliminary data.</text>
</comment>
<feature type="binding site" evidence="3">
    <location>
        <begin position="87"/>
        <end position="88"/>
    </location>
    <ligand>
        <name>substrate</name>
    </ligand>
</feature>
<dbReference type="InterPro" id="IPR006034">
    <property type="entry name" value="Asparaginase/glutaminase-like"/>
</dbReference>
<reference evidence="6 7" key="1">
    <citation type="submission" date="2021-01" db="EMBL/GenBank/DDBJ databases">
        <title>Whole genome shotgun sequence of Planobispora siamensis NBRC 107568.</title>
        <authorList>
            <person name="Komaki H."/>
            <person name="Tamura T."/>
        </authorList>
    </citation>
    <scope>NUCLEOTIDE SEQUENCE [LARGE SCALE GENOMIC DNA]</scope>
    <source>
        <strain evidence="6 7">NBRC 107568</strain>
    </source>
</reference>
<evidence type="ECO:0000256" key="2">
    <source>
        <dbReference type="ARBA" id="ARBA00022801"/>
    </source>
</evidence>
<dbReference type="InterPro" id="IPR037152">
    <property type="entry name" value="L-asparaginase_N_sf"/>
</dbReference>
<keyword evidence="2" id="KW-0378">Hydrolase</keyword>
<evidence type="ECO:0000259" key="4">
    <source>
        <dbReference type="Pfam" id="PF00710"/>
    </source>
</evidence>
<protein>
    <submittedName>
        <fullName evidence="6">L-asparaginase</fullName>
    </submittedName>
</protein>
<dbReference type="SMART" id="SM00870">
    <property type="entry name" value="Asparaginase"/>
    <property type="match status" value="1"/>
</dbReference>
<evidence type="ECO:0000313" key="7">
    <source>
        <dbReference type="Proteomes" id="UP000619788"/>
    </source>
</evidence>
<dbReference type="EMBL" id="BOOJ01000012">
    <property type="protein sequence ID" value="GIH90587.1"/>
    <property type="molecule type" value="Genomic_DNA"/>
</dbReference>
<evidence type="ECO:0000313" key="6">
    <source>
        <dbReference type="EMBL" id="GIH90587.1"/>
    </source>
</evidence>
<comment type="similarity">
    <text evidence="1">Belongs to the asparaginase 1 family.</text>
</comment>
<dbReference type="InterPro" id="IPR027474">
    <property type="entry name" value="L-asparaginase_N"/>
</dbReference>
<feature type="domain" description="L-asparaginase N-terminal" evidence="4">
    <location>
        <begin position="4"/>
        <end position="193"/>
    </location>
</feature>
<name>A0A8J3WJD8_9ACTN</name>
<dbReference type="InterPro" id="IPR004550">
    <property type="entry name" value="AsnASE_II"/>
</dbReference>
<feature type="binding site" evidence="3">
    <location>
        <position position="54"/>
    </location>
    <ligand>
        <name>substrate</name>
    </ligand>
</feature>